<dbReference type="SUPFAM" id="SSF52540">
    <property type="entry name" value="P-loop containing nucleoside triphosphate hydrolases"/>
    <property type="match status" value="1"/>
</dbReference>
<evidence type="ECO:0000313" key="6">
    <source>
        <dbReference type="EMBL" id="GAH44052.1"/>
    </source>
</evidence>
<keyword evidence="1" id="KW-0547">Nucleotide-binding</keyword>
<protein>
    <recommendedName>
        <fullName evidence="5">UvrD-like helicase ATP-binding domain-containing protein</fullName>
    </recommendedName>
</protein>
<evidence type="ECO:0000256" key="4">
    <source>
        <dbReference type="ARBA" id="ARBA00022840"/>
    </source>
</evidence>
<dbReference type="EMBL" id="BARU01005999">
    <property type="protein sequence ID" value="GAH44052.1"/>
    <property type="molecule type" value="Genomic_DNA"/>
</dbReference>
<dbReference type="GO" id="GO:0005524">
    <property type="term" value="F:ATP binding"/>
    <property type="evidence" value="ECO:0007669"/>
    <property type="project" value="UniProtKB-KW"/>
</dbReference>
<gene>
    <name evidence="6" type="ORF">S03H2_11782</name>
</gene>
<keyword evidence="3" id="KW-0347">Helicase</keyword>
<evidence type="ECO:0000256" key="2">
    <source>
        <dbReference type="ARBA" id="ARBA00022801"/>
    </source>
</evidence>
<feature type="non-terminal residue" evidence="6">
    <location>
        <position position="118"/>
    </location>
</feature>
<dbReference type="GO" id="GO:0043138">
    <property type="term" value="F:3'-5' DNA helicase activity"/>
    <property type="evidence" value="ECO:0007669"/>
    <property type="project" value="TreeGrafter"/>
</dbReference>
<feature type="domain" description="UvrD-like helicase ATP-binding" evidence="5">
    <location>
        <begin position="11"/>
        <end position="118"/>
    </location>
</feature>
<dbReference type="PROSITE" id="PS51198">
    <property type="entry name" value="UVRD_HELICASE_ATP_BIND"/>
    <property type="match status" value="1"/>
</dbReference>
<evidence type="ECO:0000256" key="1">
    <source>
        <dbReference type="ARBA" id="ARBA00022741"/>
    </source>
</evidence>
<keyword evidence="4" id="KW-0067">ATP-binding</keyword>
<dbReference type="AlphaFoldDB" id="X1FGH3"/>
<dbReference type="GO" id="GO:0000725">
    <property type="term" value="P:recombinational repair"/>
    <property type="evidence" value="ECO:0007669"/>
    <property type="project" value="TreeGrafter"/>
</dbReference>
<dbReference type="InterPro" id="IPR014016">
    <property type="entry name" value="UvrD-like_ATP-bd"/>
</dbReference>
<proteinExistence type="predicted"/>
<dbReference type="InterPro" id="IPR027417">
    <property type="entry name" value="P-loop_NTPase"/>
</dbReference>
<name>X1FGH3_9ZZZZ</name>
<evidence type="ECO:0000259" key="5">
    <source>
        <dbReference type="PROSITE" id="PS51198"/>
    </source>
</evidence>
<dbReference type="Gene3D" id="3.40.50.300">
    <property type="entry name" value="P-loop containing nucleotide triphosphate hydrolases"/>
    <property type="match status" value="1"/>
</dbReference>
<dbReference type="CDD" id="cd17932">
    <property type="entry name" value="DEXQc_UvrD"/>
    <property type="match status" value="1"/>
</dbReference>
<dbReference type="Pfam" id="PF00580">
    <property type="entry name" value="UvrD-helicase"/>
    <property type="match status" value="1"/>
</dbReference>
<evidence type="ECO:0000256" key="3">
    <source>
        <dbReference type="ARBA" id="ARBA00022806"/>
    </source>
</evidence>
<comment type="caution">
    <text evidence="6">The sequence shown here is derived from an EMBL/GenBank/DDBJ whole genome shotgun (WGS) entry which is preliminary data.</text>
</comment>
<accession>X1FGH3</accession>
<dbReference type="GO" id="GO:0003677">
    <property type="term" value="F:DNA binding"/>
    <property type="evidence" value="ECO:0007669"/>
    <property type="project" value="InterPro"/>
</dbReference>
<dbReference type="PANTHER" id="PTHR11070:SF2">
    <property type="entry name" value="ATP-DEPENDENT DNA HELICASE SRS2"/>
    <property type="match status" value="1"/>
</dbReference>
<organism evidence="6">
    <name type="scientific">marine sediment metagenome</name>
    <dbReference type="NCBI Taxonomy" id="412755"/>
    <lineage>
        <taxon>unclassified sequences</taxon>
        <taxon>metagenomes</taxon>
        <taxon>ecological metagenomes</taxon>
    </lineage>
</organism>
<keyword evidence="2" id="KW-0378">Hydrolase</keyword>
<dbReference type="GO" id="GO:0016787">
    <property type="term" value="F:hydrolase activity"/>
    <property type="evidence" value="ECO:0007669"/>
    <property type="project" value="UniProtKB-KW"/>
</dbReference>
<dbReference type="InterPro" id="IPR000212">
    <property type="entry name" value="DNA_helicase_UvrD/REP"/>
</dbReference>
<dbReference type="PANTHER" id="PTHR11070">
    <property type="entry name" value="UVRD / RECB / PCRA DNA HELICASE FAMILY MEMBER"/>
    <property type="match status" value="1"/>
</dbReference>
<reference evidence="6" key="1">
    <citation type="journal article" date="2014" name="Front. Microbiol.">
        <title>High frequency of phylogenetically diverse reductive dehalogenase-homologous genes in deep subseafloor sedimentary metagenomes.</title>
        <authorList>
            <person name="Kawai M."/>
            <person name="Futagami T."/>
            <person name="Toyoda A."/>
            <person name="Takaki Y."/>
            <person name="Nishi S."/>
            <person name="Hori S."/>
            <person name="Arai W."/>
            <person name="Tsubouchi T."/>
            <person name="Morono Y."/>
            <person name="Uchiyama I."/>
            <person name="Ito T."/>
            <person name="Fujiyama A."/>
            <person name="Inagaki F."/>
            <person name="Takami H."/>
        </authorList>
    </citation>
    <scope>NUCLEOTIDE SEQUENCE</scope>
    <source>
        <strain evidence="6">Expedition CK06-06</strain>
    </source>
</reference>
<sequence>MTGKTEKEILTGLNRKQIEAVKHDKSPLLIIAGAGTGKTAVITRRIAYLISTKKARPEEILALTFTDKAACEMEERVDLLVPYGYTDIWISTFHAFGDRILRENALELGLNPEFQVLT</sequence>